<sequence>MAAMPPRDQQPHRGKLWFGDNIEDEWFAIFLLFEISRNFPYLFIPAWDNDDEFLLLEAAFHLPCWIDSETNKSRVYPLCRYPNRPQETPPQP</sequence>
<dbReference type="Proteomes" id="UP001497516">
    <property type="component" value="Chromosome 1"/>
</dbReference>
<evidence type="ECO:0000313" key="1">
    <source>
        <dbReference type="EMBL" id="CAL1357104.1"/>
    </source>
</evidence>
<dbReference type="PANTHER" id="PTHR13060">
    <property type="entry name" value="SGT1 PROTEIN HSGT1 SUPPRESSOR OF GCR2"/>
    <property type="match status" value="1"/>
</dbReference>
<protein>
    <submittedName>
        <fullName evidence="1">Uncharacterized protein</fullName>
    </submittedName>
</protein>
<accession>A0AAV2CM35</accession>
<keyword evidence="2" id="KW-1185">Reference proteome</keyword>
<dbReference type="GO" id="GO:0005634">
    <property type="term" value="C:nucleus"/>
    <property type="evidence" value="ECO:0007669"/>
    <property type="project" value="TreeGrafter"/>
</dbReference>
<dbReference type="Pfam" id="PF07093">
    <property type="entry name" value="SGT1"/>
    <property type="match status" value="1"/>
</dbReference>
<dbReference type="PANTHER" id="PTHR13060:SF0">
    <property type="entry name" value="PROTEIN ECDYSONELESS HOMOLOG"/>
    <property type="match status" value="1"/>
</dbReference>
<evidence type="ECO:0000313" key="2">
    <source>
        <dbReference type="Proteomes" id="UP001497516"/>
    </source>
</evidence>
<reference evidence="1 2" key="1">
    <citation type="submission" date="2024-04" db="EMBL/GenBank/DDBJ databases">
        <authorList>
            <person name="Fracassetti M."/>
        </authorList>
    </citation>
    <scope>NUCLEOTIDE SEQUENCE [LARGE SCALE GENOMIC DNA]</scope>
</reference>
<dbReference type="InterPro" id="IPR010770">
    <property type="entry name" value="Ecd"/>
</dbReference>
<name>A0AAV2CM35_9ROSI</name>
<dbReference type="EMBL" id="OZ034813">
    <property type="protein sequence ID" value="CAL1357104.1"/>
    <property type="molecule type" value="Genomic_DNA"/>
</dbReference>
<gene>
    <name evidence="1" type="ORF">LTRI10_LOCUS4761</name>
</gene>
<organism evidence="1 2">
    <name type="scientific">Linum trigynum</name>
    <dbReference type="NCBI Taxonomy" id="586398"/>
    <lineage>
        <taxon>Eukaryota</taxon>
        <taxon>Viridiplantae</taxon>
        <taxon>Streptophyta</taxon>
        <taxon>Embryophyta</taxon>
        <taxon>Tracheophyta</taxon>
        <taxon>Spermatophyta</taxon>
        <taxon>Magnoliopsida</taxon>
        <taxon>eudicotyledons</taxon>
        <taxon>Gunneridae</taxon>
        <taxon>Pentapetalae</taxon>
        <taxon>rosids</taxon>
        <taxon>fabids</taxon>
        <taxon>Malpighiales</taxon>
        <taxon>Linaceae</taxon>
        <taxon>Linum</taxon>
    </lineage>
</organism>
<proteinExistence type="predicted"/>
<dbReference type="AlphaFoldDB" id="A0AAV2CM35"/>